<dbReference type="PANTHER" id="PTHR38788">
    <property type="entry name" value="CLR5 DOMAIN-CONTAINING PROTEIN"/>
    <property type="match status" value="1"/>
</dbReference>
<gene>
    <name evidence="3" type="primary">20346145</name>
    <name evidence="2" type="ORF">GGTG_05687</name>
</gene>
<reference evidence="4" key="1">
    <citation type="submission" date="2010-07" db="EMBL/GenBank/DDBJ databases">
        <title>The genome sequence of Gaeumannomyces graminis var. tritici strain R3-111a-1.</title>
        <authorList>
            <consortium name="The Broad Institute Genome Sequencing Platform"/>
            <person name="Ma L.-J."/>
            <person name="Dead R."/>
            <person name="Young S."/>
            <person name="Zeng Q."/>
            <person name="Koehrsen M."/>
            <person name="Alvarado L."/>
            <person name="Berlin A."/>
            <person name="Chapman S.B."/>
            <person name="Chen Z."/>
            <person name="Freedman E."/>
            <person name="Gellesch M."/>
            <person name="Goldberg J."/>
            <person name="Griggs A."/>
            <person name="Gujja S."/>
            <person name="Heilman E.R."/>
            <person name="Heiman D."/>
            <person name="Hepburn T."/>
            <person name="Howarth C."/>
            <person name="Jen D."/>
            <person name="Larson L."/>
            <person name="Mehta T."/>
            <person name="Neiman D."/>
            <person name="Pearson M."/>
            <person name="Roberts A."/>
            <person name="Saif S."/>
            <person name="Shea T."/>
            <person name="Shenoy N."/>
            <person name="Sisk P."/>
            <person name="Stolte C."/>
            <person name="Sykes S."/>
            <person name="Walk T."/>
            <person name="White J."/>
            <person name="Yandava C."/>
            <person name="Haas B."/>
            <person name="Nusbaum C."/>
            <person name="Birren B."/>
        </authorList>
    </citation>
    <scope>NUCLEOTIDE SEQUENCE [LARGE SCALE GENOMIC DNA]</scope>
    <source>
        <strain evidence="4">R3-111a-1</strain>
    </source>
</reference>
<dbReference type="InterPro" id="IPR025676">
    <property type="entry name" value="Clr5_dom"/>
</dbReference>
<dbReference type="Pfam" id="PF14420">
    <property type="entry name" value="Clr5"/>
    <property type="match status" value="1"/>
</dbReference>
<keyword evidence="4" id="KW-1185">Reference proteome</keyword>
<reference evidence="2" key="2">
    <citation type="submission" date="2010-07" db="EMBL/GenBank/DDBJ databases">
        <authorList>
            <consortium name="The Broad Institute Genome Sequencing Platform"/>
            <consortium name="Broad Institute Genome Sequencing Center for Infectious Disease"/>
            <person name="Ma L.-J."/>
            <person name="Dead R."/>
            <person name="Young S."/>
            <person name="Zeng Q."/>
            <person name="Koehrsen M."/>
            <person name="Alvarado L."/>
            <person name="Berlin A."/>
            <person name="Chapman S.B."/>
            <person name="Chen Z."/>
            <person name="Freedman E."/>
            <person name="Gellesch M."/>
            <person name="Goldberg J."/>
            <person name="Griggs A."/>
            <person name="Gujja S."/>
            <person name="Heilman E.R."/>
            <person name="Heiman D."/>
            <person name="Hepburn T."/>
            <person name="Howarth C."/>
            <person name="Jen D."/>
            <person name="Larson L."/>
            <person name="Mehta T."/>
            <person name="Neiman D."/>
            <person name="Pearson M."/>
            <person name="Roberts A."/>
            <person name="Saif S."/>
            <person name="Shea T."/>
            <person name="Shenoy N."/>
            <person name="Sisk P."/>
            <person name="Stolte C."/>
            <person name="Sykes S."/>
            <person name="Walk T."/>
            <person name="White J."/>
            <person name="Yandava C."/>
            <person name="Haas B."/>
            <person name="Nusbaum C."/>
            <person name="Birren B."/>
        </authorList>
    </citation>
    <scope>NUCLEOTIDE SEQUENCE</scope>
    <source>
        <strain evidence="2">R3-111a-1</strain>
    </source>
</reference>
<dbReference type="Proteomes" id="UP000006039">
    <property type="component" value="Unassembled WGS sequence"/>
</dbReference>
<reference evidence="2" key="3">
    <citation type="submission" date="2010-09" db="EMBL/GenBank/DDBJ databases">
        <title>Annotation of Gaeumannomyces graminis var. tritici R3-111a-1.</title>
        <authorList>
            <consortium name="The Broad Institute Genome Sequencing Platform"/>
            <person name="Ma L.-J."/>
            <person name="Dead R."/>
            <person name="Young S.K."/>
            <person name="Zeng Q."/>
            <person name="Gargeya S."/>
            <person name="Fitzgerald M."/>
            <person name="Haas B."/>
            <person name="Abouelleil A."/>
            <person name="Alvarado L."/>
            <person name="Arachchi H.M."/>
            <person name="Berlin A."/>
            <person name="Brown A."/>
            <person name="Chapman S.B."/>
            <person name="Chen Z."/>
            <person name="Dunbar C."/>
            <person name="Freedman E."/>
            <person name="Gearin G."/>
            <person name="Gellesch M."/>
            <person name="Goldberg J."/>
            <person name="Griggs A."/>
            <person name="Gujja S."/>
            <person name="Heiman D."/>
            <person name="Howarth C."/>
            <person name="Larson L."/>
            <person name="Lui A."/>
            <person name="MacDonald P.J.P."/>
            <person name="Mehta T."/>
            <person name="Montmayeur A."/>
            <person name="Murphy C."/>
            <person name="Neiman D."/>
            <person name="Pearson M."/>
            <person name="Priest M."/>
            <person name="Roberts A."/>
            <person name="Saif S."/>
            <person name="Shea T."/>
            <person name="Shenoy N."/>
            <person name="Sisk P."/>
            <person name="Stolte C."/>
            <person name="Sykes S."/>
            <person name="Yandava C."/>
            <person name="Wortman J."/>
            <person name="Nusbaum C."/>
            <person name="Birren B."/>
        </authorList>
    </citation>
    <scope>NUCLEOTIDE SEQUENCE</scope>
    <source>
        <strain evidence="2">R3-111a-1</strain>
    </source>
</reference>
<dbReference type="RefSeq" id="XP_009221757.1">
    <property type="nucleotide sequence ID" value="XM_009223493.1"/>
</dbReference>
<dbReference type="PANTHER" id="PTHR38788:SF3">
    <property type="entry name" value="CLR5 DOMAIN-CONTAINING PROTEIN"/>
    <property type="match status" value="1"/>
</dbReference>
<feature type="domain" description="Clr5" evidence="1">
    <location>
        <begin position="13"/>
        <end position="62"/>
    </location>
</feature>
<evidence type="ECO:0000259" key="1">
    <source>
        <dbReference type="Pfam" id="PF14420"/>
    </source>
</evidence>
<protein>
    <recommendedName>
        <fullName evidence="1">Clr5 domain-containing protein</fullName>
    </recommendedName>
</protein>
<dbReference type="EMBL" id="GL385397">
    <property type="protein sequence ID" value="EJT75757.1"/>
    <property type="molecule type" value="Genomic_DNA"/>
</dbReference>
<reference evidence="3" key="5">
    <citation type="submission" date="2018-04" db="UniProtKB">
        <authorList>
            <consortium name="EnsemblFungi"/>
        </authorList>
    </citation>
    <scope>IDENTIFICATION</scope>
    <source>
        <strain evidence="3">R3-111a-1</strain>
    </source>
</reference>
<accession>J3NWM5</accession>
<evidence type="ECO:0000313" key="2">
    <source>
        <dbReference type="EMBL" id="EJT75757.1"/>
    </source>
</evidence>
<evidence type="ECO:0000313" key="3">
    <source>
        <dbReference type="EnsemblFungi" id="EJT75757"/>
    </source>
</evidence>
<reference evidence="3" key="4">
    <citation type="journal article" date="2015" name="G3 (Bethesda)">
        <title>Genome sequences of three phytopathogenic species of the Magnaporthaceae family of fungi.</title>
        <authorList>
            <person name="Okagaki L.H."/>
            <person name="Nunes C.C."/>
            <person name="Sailsbery J."/>
            <person name="Clay B."/>
            <person name="Brown D."/>
            <person name="John T."/>
            <person name="Oh Y."/>
            <person name="Young N."/>
            <person name="Fitzgerald M."/>
            <person name="Haas B.J."/>
            <person name="Zeng Q."/>
            <person name="Young S."/>
            <person name="Adiconis X."/>
            <person name="Fan L."/>
            <person name="Levin J.Z."/>
            <person name="Mitchell T.K."/>
            <person name="Okubara P.A."/>
            <person name="Farman M.L."/>
            <person name="Kohn L.M."/>
            <person name="Birren B."/>
            <person name="Ma L.-J."/>
            <person name="Dean R.A."/>
        </authorList>
    </citation>
    <scope>NUCLEOTIDE SEQUENCE</scope>
    <source>
        <strain evidence="3">R3-111a-1</strain>
    </source>
</reference>
<dbReference type="AlphaFoldDB" id="J3NWM5"/>
<proteinExistence type="predicted"/>
<dbReference type="EnsemblFungi" id="EJT75757">
    <property type="protein sequence ID" value="EJT75757"/>
    <property type="gene ID" value="GGTG_05687"/>
</dbReference>
<name>J3NWM5_GAET3</name>
<sequence>MSSKAQYFRPSRTEDWEPYRAVIEALYKEKKLKDVMDTMETSYSFKATTRQYKIKIKEWGLDDKYIKTSEYLGILKVKRRREREDPNRDTMFWLRGKQVDPASITRFETRATKRGLITDSDTLSDRDSLGDDLQYMTPTEDYDEDITSYEDYYAAYETRGQSSSSYQYSTGR</sequence>
<dbReference type="GeneID" id="20346145"/>
<dbReference type="HOGENOM" id="CLU_099149_1_0_1"/>
<dbReference type="OrthoDB" id="5308957at2759"/>
<organism evidence="2">
    <name type="scientific">Gaeumannomyces tritici (strain R3-111a-1)</name>
    <name type="common">Wheat and barley take-all root rot fungus</name>
    <name type="synonym">Gaeumannomyces graminis var. tritici</name>
    <dbReference type="NCBI Taxonomy" id="644352"/>
    <lineage>
        <taxon>Eukaryota</taxon>
        <taxon>Fungi</taxon>
        <taxon>Dikarya</taxon>
        <taxon>Ascomycota</taxon>
        <taxon>Pezizomycotina</taxon>
        <taxon>Sordariomycetes</taxon>
        <taxon>Sordariomycetidae</taxon>
        <taxon>Magnaporthales</taxon>
        <taxon>Magnaporthaceae</taxon>
        <taxon>Gaeumannomyces</taxon>
    </lineage>
</organism>
<dbReference type="eggNOG" id="ENOG502R8HM">
    <property type="taxonomic scope" value="Eukaryota"/>
</dbReference>
<dbReference type="VEuPathDB" id="FungiDB:GGTG_05687"/>
<evidence type="ECO:0000313" key="4">
    <source>
        <dbReference type="Proteomes" id="UP000006039"/>
    </source>
</evidence>